<proteinExistence type="predicted"/>
<keyword evidence="1" id="KW-0472">Membrane</keyword>
<dbReference type="PANTHER" id="PTHR33355">
    <property type="entry name" value="WALL-ASSOCIATED RECEPTOR KINASE CARBOXY-TERMINAL PROTEIN-RELATED"/>
    <property type="match status" value="1"/>
</dbReference>
<feature type="chain" id="PRO_5043856113" evidence="2">
    <location>
        <begin position="25"/>
        <end position="258"/>
    </location>
</feature>
<organism evidence="3 4">
    <name type="scientific">Rubus argutus</name>
    <name type="common">Southern blackberry</name>
    <dbReference type="NCBI Taxonomy" id="59490"/>
    <lineage>
        <taxon>Eukaryota</taxon>
        <taxon>Viridiplantae</taxon>
        <taxon>Streptophyta</taxon>
        <taxon>Embryophyta</taxon>
        <taxon>Tracheophyta</taxon>
        <taxon>Spermatophyta</taxon>
        <taxon>Magnoliopsida</taxon>
        <taxon>eudicotyledons</taxon>
        <taxon>Gunneridae</taxon>
        <taxon>Pentapetalae</taxon>
        <taxon>rosids</taxon>
        <taxon>fabids</taxon>
        <taxon>Rosales</taxon>
        <taxon>Rosaceae</taxon>
        <taxon>Rosoideae</taxon>
        <taxon>Rosoideae incertae sedis</taxon>
        <taxon>Rubus</taxon>
    </lineage>
</organism>
<protein>
    <submittedName>
        <fullName evidence="3">Uncharacterized protein</fullName>
    </submittedName>
</protein>
<dbReference type="Proteomes" id="UP001457282">
    <property type="component" value="Unassembled WGS sequence"/>
</dbReference>
<reference evidence="3 4" key="1">
    <citation type="journal article" date="2023" name="G3 (Bethesda)">
        <title>A chromosome-length genome assembly and annotation of blackberry (Rubus argutus, cv. 'Hillquist').</title>
        <authorList>
            <person name="Bruna T."/>
            <person name="Aryal R."/>
            <person name="Dudchenko O."/>
            <person name="Sargent D.J."/>
            <person name="Mead D."/>
            <person name="Buti M."/>
            <person name="Cavallini A."/>
            <person name="Hytonen T."/>
            <person name="Andres J."/>
            <person name="Pham M."/>
            <person name="Weisz D."/>
            <person name="Mascagni F."/>
            <person name="Usai G."/>
            <person name="Natali L."/>
            <person name="Bassil N."/>
            <person name="Fernandez G.E."/>
            <person name="Lomsadze A."/>
            <person name="Armour M."/>
            <person name="Olukolu B."/>
            <person name="Poorten T."/>
            <person name="Britton C."/>
            <person name="Davik J."/>
            <person name="Ashrafi H."/>
            <person name="Aiden E.L."/>
            <person name="Borodovsky M."/>
            <person name="Worthington M."/>
        </authorList>
    </citation>
    <scope>NUCLEOTIDE SEQUENCE [LARGE SCALE GENOMIC DNA]</scope>
    <source>
        <strain evidence="3">PI 553951</strain>
    </source>
</reference>
<dbReference type="PANTHER" id="PTHR33355:SF11">
    <property type="entry name" value="WALL-ASSOCIATED RECEPTOR KINASE GALACTURONAN-BINDING DOMAIN-CONTAINING PROTEIN"/>
    <property type="match status" value="1"/>
</dbReference>
<keyword evidence="1" id="KW-1133">Transmembrane helix</keyword>
<feature type="signal peptide" evidence="2">
    <location>
        <begin position="1"/>
        <end position="24"/>
    </location>
</feature>
<sequence length="258" mass="28718">MLRFKKLSIPHPFLLMLNFWLTTSIPQHTSTSIYDELKFQTPFSKPSSTALPPINQMIICKSQKPYNVCKTLNISHSSCLSSLHYASPKLFSAGFVSELNSLLLYNCSNSKLPSSPLFHTFTCLHTCCASSKLEELEGFTSTSCLLVDDLAKLDMEFKPSDLNCSCYGKVYRKSSDKKYEEHDLRTGIAFDVPDHIPNICNECQKANGNCGAALRCICHPKECKNKVISKCGPINSFGNYILVSLLPLVVVMVLVVNS</sequence>
<name>A0AAW1XTF4_RUBAR</name>
<evidence type="ECO:0000256" key="2">
    <source>
        <dbReference type="SAM" id="SignalP"/>
    </source>
</evidence>
<evidence type="ECO:0000313" key="4">
    <source>
        <dbReference type="Proteomes" id="UP001457282"/>
    </source>
</evidence>
<evidence type="ECO:0000313" key="3">
    <source>
        <dbReference type="EMBL" id="KAK9939877.1"/>
    </source>
</evidence>
<keyword evidence="4" id="KW-1185">Reference proteome</keyword>
<feature type="transmembrane region" description="Helical" evidence="1">
    <location>
        <begin position="237"/>
        <end position="256"/>
    </location>
</feature>
<keyword evidence="1" id="KW-0812">Transmembrane</keyword>
<comment type="caution">
    <text evidence="3">The sequence shown here is derived from an EMBL/GenBank/DDBJ whole genome shotgun (WGS) entry which is preliminary data.</text>
</comment>
<accession>A0AAW1XTF4</accession>
<evidence type="ECO:0000256" key="1">
    <source>
        <dbReference type="SAM" id="Phobius"/>
    </source>
</evidence>
<gene>
    <name evidence="3" type="ORF">M0R45_016558</name>
</gene>
<dbReference type="EMBL" id="JBEDUW010000003">
    <property type="protein sequence ID" value="KAK9939877.1"/>
    <property type="molecule type" value="Genomic_DNA"/>
</dbReference>
<keyword evidence="2" id="KW-0732">Signal</keyword>
<dbReference type="AlphaFoldDB" id="A0AAW1XTF4"/>